<keyword evidence="1" id="KW-0238">DNA-binding</keyword>
<dbReference type="AlphaFoldDB" id="A0A5P1RCV3"/>
<dbReference type="InterPro" id="IPR000551">
    <property type="entry name" value="MerR-type_HTH_dom"/>
</dbReference>
<evidence type="ECO:0000313" key="3">
    <source>
        <dbReference type="EMBL" id="QEQ97504.1"/>
    </source>
</evidence>
<dbReference type="Gene3D" id="1.10.1660.10">
    <property type="match status" value="1"/>
</dbReference>
<dbReference type="CDD" id="cd04785">
    <property type="entry name" value="HTH_CadR-PbrR-like"/>
    <property type="match status" value="1"/>
</dbReference>
<evidence type="ECO:0000259" key="2">
    <source>
        <dbReference type="PROSITE" id="PS50937"/>
    </source>
</evidence>
<dbReference type="PROSITE" id="PS00552">
    <property type="entry name" value="HTH_MERR_1"/>
    <property type="match status" value="1"/>
</dbReference>
<dbReference type="PROSITE" id="PS50937">
    <property type="entry name" value="HTH_MERR_2"/>
    <property type="match status" value="1"/>
</dbReference>
<organism evidence="3 4">
    <name type="scientific">Neptunomonas concharum</name>
    <dbReference type="NCBI Taxonomy" id="1031538"/>
    <lineage>
        <taxon>Bacteria</taxon>
        <taxon>Pseudomonadati</taxon>
        <taxon>Pseudomonadota</taxon>
        <taxon>Gammaproteobacteria</taxon>
        <taxon>Oceanospirillales</taxon>
        <taxon>Oceanospirillaceae</taxon>
        <taxon>Neptunomonas</taxon>
    </lineage>
</organism>
<name>A0A5P1RCV3_9GAMM</name>
<dbReference type="Proteomes" id="UP000324760">
    <property type="component" value="Chromosome"/>
</dbReference>
<proteinExistence type="predicted"/>
<dbReference type="RefSeq" id="WP_138986856.1">
    <property type="nucleotide sequence ID" value="NZ_CP043869.1"/>
</dbReference>
<dbReference type="KEGG" id="ncu:F0U83_12685"/>
<dbReference type="PRINTS" id="PR00040">
    <property type="entry name" value="HTHMERR"/>
</dbReference>
<feature type="domain" description="HTH merR-type" evidence="2">
    <location>
        <begin position="3"/>
        <end position="72"/>
    </location>
</feature>
<dbReference type="PANTHER" id="PTHR30204:SF92">
    <property type="entry name" value="HTH-TYPE TRANSCRIPTIONAL REGULATOR ZNTR"/>
    <property type="match status" value="1"/>
</dbReference>
<sequence length="144" mass="16186">MTTYSIGKAAKASGCKVQTIRYYEQIGLVPEPFRTEGNQRYYRQEEVDRIGFIRHARALGFSLAAIKEILTLADMPDHSCKEADAIAKAQITTIEQRIAQLEALKMELTRMVEHCSGGKVANCRVIQVLADHRLCAGQHHDRVD</sequence>
<dbReference type="GO" id="GO:0003700">
    <property type="term" value="F:DNA-binding transcription factor activity"/>
    <property type="evidence" value="ECO:0007669"/>
    <property type="project" value="InterPro"/>
</dbReference>
<dbReference type="GO" id="GO:0003677">
    <property type="term" value="F:DNA binding"/>
    <property type="evidence" value="ECO:0007669"/>
    <property type="project" value="UniProtKB-KW"/>
</dbReference>
<protein>
    <submittedName>
        <fullName evidence="3">Helix-turn-helix domain-containing protein</fullName>
    </submittedName>
</protein>
<evidence type="ECO:0000256" key="1">
    <source>
        <dbReference type="ARBA" id="ARBA00023125"/>
    </source>
</evidence>
<dbReference type="InterPro" id="IPR009061">
    <property type="entry name" value="DNA-bd_dom_put_sf"/>
</dbReference>
<dbReference type="Pfam" id="PF13411">
    <property type="entry name" value="MerR_1"/>
    <property type="match status" value="1"/>
</dbReference>
<dbReference type="SMART" id="SM00422">
    <property type="entry name" value="HTH_MERR"/>
    <property type="match status" value="1"/>
</dbReference>
<accession>A0A5P1RCV3</accession>
<dbReference type="SUPFAM" id="SSF46955">
    <property type="entry name" value="Putative DNA-binding domain"/>
    <property type="match status" value="1"/>
</dbReference>
<gene>
    <name evidence="3" type="ORF">F0U83_12685</name>
</gene>
<dbReference type="InterPro" id="IPR047057">
    <property type="entry name" value="MerR_fam"/>
</dbReference>
<reference evidence="3 4" key="1">
    <citation type="journal article" date="2019" name="Biochem. Eng. J.">
        <title>Metabolic engineering of the marine bacteria Neptunomonas concharum for the production of acetoin and meso-2,3-butanediol from acetate.</title>
        <authorList>
            <person name="Li W."/>
            <person name="Pu N."/>
            <person name="Liu C.-X."/>
            <person name="Yuan Q.-P."/>
            <person name="Li Z.-J."/>
        </authorList>
    </citation>
    <scope>NUCLEOTIDE SEQUENCE [LARGE SCALE GENOMIC DNA]</scope>
    <source>
        <strain evidence="3 4">JCM17730</strain>
    </source>
</reference>
<dbReference type="OrthoDB" id="9808480at2"/>
<dbReference type="EMBL" id="CP043869">
    <property type="protein sequence ID" value="QEQ97504.1"/>
    <property type="molecule type" value="Genomic_DNA"/>
</dbReference>
<dbReference type="PANTHER" id="PTHR30204">
    <property type="entry name" value="REDOX-CYCLING DRUG-SENSING TRANSCRIPTIONAL ACTIVATOR SOXR"/>
    <property type="match status" value="1"/>
</dbReference>
<keyword evidence="4" id="KW-1185">Reference proteome</keyword>
<evidence type="ECO:0000313" key="4">
    <source>
        <dbReference type="Proteomes" id="UP000324760"/>
    </source>
</evidence>